<protein>
    <recommendedName>
        <fullName evidence="6">Exosome complex protein</fullName>
    </recommendedName>
</protein>
<evidence type="ECO:0000256" key="4">
    <source>
        <dbReference type="ARBA" id="ARBA00022884"/>
    </source>
</evidence>
<accession>A0AAN6U4G6</accession>
<dbReference type="GO" id="GO:0010468">
    <property type="term" value="P:regulation of gene expression"/>
    <property type="evidence" value="ECO:0007669"/>
    <property type="project" value="TreeGrafter"/>
</dbReference>
<evidence type="ECO:0000256" key="6">
    <source>
        <dbReference type="RuleBase" id="RU368003"/>
    </source>
</evidence>
<keyword evidence="3 6" id="KW-0698">rRNA processing</keyword>
<sequence length="180" mass="19941">MDVSDITPQLDRLEEALHKAGQSLEPLLGDIGDISSKLPLLDKANLYVLVAYAIEALLFSSLRLNGVDTTNHAIFTELTRVRRYTEKIQKLETPPAERENTVNTEAAARFLRSDLGDNKDIKAKLTELIASERQKAARQAAEKKRPADEPAAESSGVEAGEKLWFMVRAGHPFTMPPFVV</sequence>
<reference evidence="8" key="1">
    <citation type="journal article" date="2023" name="Mol. Phylogenet. Evol.">
        <title>Genome-scale phylogeny and comparative genomics of the fungal order Sordariales.</title>
        <authorList>
            <person name="Hensen N."/>
            <person name="Bonometti L."/>
            <person name="Westerberg I."/>
            <person name="Brannstrom I.O."/>
            <person name="Guillou S."/>
            <person name="Cros-Aarteil S."/>
            <person name="Calhoun S."/>
            <person name="Haridas S."/>
            <person name="Kuo A."/>
            <person name="Mondo S."/>
            <person name="Pangilinan J."/>
            <person name="Riley R."/>
            <person name="LaButti K."/>
            <person name="Andreopoulos B."/>
            <person name="Lipzen A."/>
            <person name="Chen C."/>
            <person name="Yan M."/>
            <person name="Daum C."/>
            <person name="Ng V."/>
            <person name="Clum A."/>
            <person name="Steindorff A."/>
            <person name="Ohm R.A."/>
            <person name="Martin F."/>
            <person name="Silar P."/>
            <person name="Natvig D.O."/>
            <person name="Lalanne C."/>
            <person name="Gautier V."/>
            <person name="Ament-Velasquez S.L."/>
            <person name="Kruys A."/>
            <person name="Hutchinson M.I."/>
            <person name="Powell A.J."/>
            <person name="Barry K."/>
            <person name="Miller A.N."/>
            <person name="Grigoriev I.V."/>
            <person name="Debuchy R."/>
            <person name="Gladieux P."/>
            <person name="Hiltunen Thoren M."/>
            <person name="Johannesson H."/>
        </authorList>
    </citation>
    <scope>NUCLEOTIDE SEQUENCE</scope>
    <source>
        <strain evidence="8">CBS 731.68</strain>
    </source>
</reference>
<dbReference type="EMBL" id="MU853226">
    <property type="protein sequence ID" value="KAK4124936.1"/>
    <property type="molecule type" value="Genomic_DNA"/>
</dbReference>
<reference evidence="8" key="2">
    <citation type="submission" date="2023-05" db="EMBL/GenBank/DDBJ databases">
        <authorList>
            <consortium name="Lawrence Berkeley National Laboratory"/>
            <person name="Steindorff A."/>
            <person name="Hensen N."/>
            <person name="Bonometti L."/>
            <person name="Westerberg I."/>
            <person name="Brannstrom I.O."/>
            <person name="Guillou S."/>
            <person name="Cros-Aarteil S."/>
            <person name="Calhoun S."/>
            <person name="Haridas S."/>
            <person name="Kuo A."/>
            <person name="Mondo S."/>
            <person name="Pangilinan J."/>
            <person name="Riley R."/>
            <person name="Labutti K."/>
            <person name="Andreopoulos B."/>
            <person name="Lipzen A."/>
            <person name="Chen C."/>
            <person name="Yanf M."/>
            <person name="Daum C."/>
            <person name="Ng V."/>
            <person name="Clum A."/>
            <person name="Ohm R."/>
            <person name="Martin F."/>
            <person name="Silar P."/>
            <person name="Natvig D."/>
            <person name="Lalanne C."/>
            <person name="Gautier V."/>
            <person name="Ament-Velasquez S.L."/>
            <person name="Kruys A."/>
            <person name="Hutchinson M.I."/>
            <person name="Powell A.J."/>
            <person name="Barry K."/>
            <person name="Miller A.N."/>
            <person name="Grigoriev I.V."/>
            <person name="Debuchy R."/>
            <person name="Gladieux P."/>
            <person name="Thoren M.H."/>
            <person name="Johannesson H."/>
        </authorList>
    </citation>
    <scope>NUCLEOTIDE SEQUENCE</scope>
    <source>
        <strain evidence="8">CBS 731.68</strain>
    </source>
</reference>
<dbReference type="AlphaFoldDB" id="A0AAN6U4G6"/>
<comment type="function">
    <text evidence="6">Required for exosome-dependent processing of pre-rRNA and small nucleolar RNA (snRNA) precursors. Involved in processing of 35S pre-rRNA at the A0, A1 and A2 sites.</text>
</comment>
<evidence type="ECO:0000256" key="7">
    <source>
        <dbReference type="SAM" id="MobiDB-lite"/>
    </source>
</evidence>
<feature type="region of interest" description="Disordered" evidence="7">
    <location>
        <begin position="136"/>
        <end position="157"/>
    </location>
</feature>
<keyword evidence="5 6" id="KW-0539">Nucleus</keyword>
<dbReference type="Proteomes" id="UP001302602">
    <property type="component" value="Unassembled WGS sequence"/>
</dbReference>
<dbReference type="GO" id="GO:0005730">
    <property type="term" value="C:nucleolus"/>
    <property type="evidence" value="ECO:0007669"/>
    <property type="project" value="TreeGrafter"/>
</dbReference>
<dbReference type="InterPro" id="IPR011082">
    <property type="entry name" value="Exosome-assoc_fac/DNA_repair"/>
</dbReference>
<evidence type="ECO:0000256" key="1">
    <source>
        <dbReference type="ARBA" id="ARBA00004123"/>
    </source>
</evidence>
<comment type="subcellular location">
    <subcellularLocation>
        <location evidence="1 6">Nucleus</location>
    </subcellularLocation>
</comment>
<dbReference type="InterPro" id="IPR007146">
    <property type="entry name" value="Sas10/Utp3/C1D"/>
</dbReference>
<evidence type="ECO:0000256" key="2">
    <source>
        <dbReference type="ARBA" id="ARBA00009154"/>
    </source>
</evidence>
<organism evidence="8 9">
    <name type="scientific">Parathielavia appendiculata</name>
    <dbReference type="NCBI Taxonomy" id="2587402"/>
    <lineage>
        <taxon>Eukaryota</taxon>
        <taxon>Fungi</taxon>
        <taxon>Dikarya</taxon>
        <taxon>Ascomycota</taxon>
        <taxon>Pezizomycotina</taxon>
        <taxon>Sordariomycetes</taxon>
        <taxon>Sordariomycetidae</taxon>
        <taxon>Sordariales</taxon>
        <taxon>Chaetomiaceae</taxon>
        <taxon>Parathielavia</taxon>
    </lineage>
</organism>
<proteinExistence type="inferred from homology"/>
<evidence type="ECO:0000313" key="8">
    <source>
        <dbReference type="EMBL" id="KAK4124936.1"/>
    </source>
</evidence>
<gene>
    <name evidence="8" type="ORF">N657DRAFT_689325</name>
</gene>
<dbReference type="GO" id="GO:0000460">
    <property type="term" value="P:maturation of 5.8S rRNA"/>
    <property type="evidence" value="ECO:0007669"/>
    <property type="project" value="TreeGrafter"/>
</dbReference>
<dbReference type="RefSeq" id="XP_062648707.1">
    <property type="nucleotide sequence ID" value="XM_062796988.1"/>
</dbReference>
<feature type="compositionally biased region" description="Basic and acidic residues" evidence="7">
    <location>
        <begin position="136"/>
        <end position="148"/>
    </location>
</feature>
<evidence type="ECO:0000256" key="5">
    <source>
        <dbReference type="ARBA" id="ARBA00023242"/>
    </source>
</evidence>
<evidence type="ECO:0000256" key="3">
    <source>
        <dbReference type="ARBA" id="ARBA00022552"/>
    </source>
</evidence>
<dbReference type="Pfam" id="PF04000">
    <property type="entry name" value="Sas10_Utp3"/>
    <property type="match status" value="1"/>
</dbReference>
<dbReference type="PANTHER" id="PTHR15341:SF3">
    <property type="entry name" value="NUCLEAR NUCLEIC ACID-BINDING PROTEIN C1D"/>
    <property type="match status" value="1"/>
</dbReference>
<comment type="similarity">
    <text evidence="2 6">Belongs to the C1D family.</text>
</comment>
<dbReference type="GO" id="GO:0003677">
    <property type="term" value="F:DNA binding"/>
    <property type="evidence" value="ECO:0007669"/>
    <property type="project" value="TreeGrafter"/>
</dbReference>
<comment type="caution">
    <text evidence="8">The sequence shown here is derived from an EMBL/GenBank/DDBJ whole genome shotgun (WGS) entry which is preliminary data.</text>
</comment>
<evidence type="ECO:0000313" key="9">
    <source>
        <dbReference type="Proteomes" id="UP001302602"/>
    </source>
</evidence>
<dbReference type="GeneID" id="87833756"/>
<dbReference type="GO" id="GO:0003723">
    <property type="term" value="F:RNA binding"/>
    <property type="evidence" value="ECO:0007669"/>
    <property type="project" value="UniProtKB-UniRule"/>
</dbReference>
<keyword evidence="9" id="KW-1185">Reference proteome</keyword>
<dbReference type="GO" id="GO:0000178">
    <property type="term" value="C:exosome (RNase complex)"/>
    <property type="evidence" value="ECO:0007669"/>
    <property type="project" value="TreeGrafter"/>
</dbReference>
<keyword evidence="4 6" id="KW-0694">RNA-binding</keyword>
<name>A0AAN6U4G6_9PEZI</name>
<dbReference type="PANTHER" id="PTHR15341">
    <property type="entry name" value="SUN-COR STEROID HORMONE RECEPTOR CO-REPRESSOR"/>
    <property type="match status" value="1"/>
</dbReference>